<gene>
    <name evidence="2" type="ORF">DN068_08760</name>
</gene>
<dbReference type="EMBL" id="QKTW01000014">
    <property type="protein sequence ID" value="PZF73252.1"/>
    <property type="molecule type" value="Genomic_DNA"/>
</dbReference>
<name>A0A2W2AI45_9BACT</name>
<evidence type="ECO:0000256" key="1">
    <source>
        <dbReference type="SAM" id="Phobius"/>
    </source>
</evidence>
<keyword evidence="1" id="KW-1133">Transmembrane helix</keyword>
<keyword evidence="3" id="KW-1185">Reference proteome</keyword>
<dbReference type="Pfam" id="PF10677">
    <property type="entry name" value="DUF2490"/>
    <property type="match status" value="1"/>
</dbReference>
<evidence type="ECO:0000313" key="3">
    <source>
        <dbReference type="Proteomes" id="UP000248745"/>
    </source>
</evidence>
<reference evidence="2 3" key="1">
    <citation type="submission" date="2018-06" db="EMBL/GenBank/DDBJ databases">
        <title>Mucibacter soli gen. nov., sp. nov., a new member of the family Chitinophagaceae producing mucin.</title>
        <authorList>
            <person name="Kim M.-K."/>
            <person name="Park S."/>
            <person name="Kim T.-S."/>
            <person name="Joung Y."/>
            <person name="Han J.-H."/>
            <person name="Kim S.B."/>
        </authorList>
    </citation>
    <scope>NUCLEOTIDE SEQUENCE [LARGE SCALE GENOMIC DNA]</scope>
    <source>
        <strain evidence="2 3">R1-15</strain>
    </source>
</reference>
<keyword evidence="1" id="KW-0472">Membrane</keyword>
<accession>A0A2W2AI45</accession>
<feature type="transmembrane region" description="Helical" evidence="1">
    <location>
        <begin position="12"/>
        <end position="31"/>
    </location>
</feature>
<evidence type="ECO:0000313" key="2">
    <source>
        <dbReference type="EMBL" id="PZF73252.1"/>
    </source>
</evidence>
<proteinExistence type="predicted"/>
<organism evidence="2 3">
    <name type="scientific">Taibaiella soli</name>
    <dbReference type="NCBI Taxonomy" id="1649169"/>
    <lineage>
        <taxon>Bacteria</taxon>
        <taxon>Pseudomonadati</taxon>
        <taxon>Bacteroidota</taxon>
        <taxon>Chitinophagia</taxon>
        <taxon>Chitinophagales</taxon>
        <taxon>Chitinophagaceae</taxon>
        <taxon>Taibaiella</taxon>
    </lineage>
</organism>
<dbReference type="Proteomes" id="UP000248745">
    <property type="component" value="Unassembled WGS sequence"/>
</dbReference>
<protein>
    <recommendedName>
        <fullName evidence="4">DUF2490 domain-containing protein</fullName>
    </recommendedName>
</protein>
<evidence type="ECO:0008006" key="4">
    <source>
        <dbReference type="Google" id="ProtNLM"/>
    </source>
</evidence>
<keyword evidence="1" id="KW-0812">Transmembrane</keyword>
<dbReference type="AlphaFoldDB" id="A0A2W2AI45"/>
<dbReference type="InterPro" id="IPR019619">
    <property type="entry name" value="DUF2490"/>
</dbReference>
<comment type="caution">
    <text evidence="2">The sequence shown here is derived from an EMBL/GenBank/DDBJ whole genome shotgun (WGS) entry which is preliminary data.</text>
</comment>
<sequence>MWQTNEYGKKKMKIRICILTVIIIGTGYIQAIGQQRIDRQFWQDVVLDYQLGKNLLETELSYQTLLAQENKWYSLNISPAYERSINKYFDLICALPMSYTVQTDTSNSFEIRTMLGGRVYFTPGKRIETRFTYRFEYRFFHDQSSSEWVKSSRSRFRAEVIVPINRPNYYSDKMLYCLGDVELFSTVDKDVEERYANRFRIRVGAGYRMSYNWRFEAIYMLQQSRNNVEDGYNSVDNILRLRIKCYFPFQKKKVMNTPGPEGGSGY</sequence>
<dbReference type="OrthoDB" id="1118734at2"/>